<sequence>MGHWFEEVADHLGDAYLRYSFTYGTLSEVDTLIDVLDLTPGARVLDVGCGPGRHSHELARRGFEGGGLDVSETFVALARRDAPEGATFVHGDARTMSFDSEFDAAISLCQGAFGLAGGSGSDATVPDPDSAILDRIVVAVR</sequence>
<gene>
    <name evidence="5" type="ORF">METZ01_LOCUS386637</name>
</gene>
<dbReference type="Gene3D" id="3.40.50.150">
    <property type="entry name" value="Vaccinia Virus protein VP39"/>
    <property type="match status" value="1"/>
</dbReference>
<evidence type="ECO:0000313" key="5">
    <source>
        <dbReference type="EMBL" id="SVD33783.1"/>
    </source>
</evidence>
<reference evidence="5" key="1">
    <citation type="submission" date="2018-05" db="EMBL/GenBank/DDBJ databases">
        <authorList>
            <person name="Lanie J.A."/>
            <person name="Ng W.-L."/>
            <person name="Kazmierczak K.M."/>
            <person name="Andrzejewski T.M."/>
            <person name="Davidsen T.M."/>
            <person name="Wayne K.J."/>
            <person name="Tettelin H."/>
            <person name="Glass J.I."/>
            <person name="Rusch D."/>
            <person name="Podicherti R."/>
            <person name="Tsui H.-C.T."/>
            <person name="Winkler M.E."/>
        </authorList>
    </citation>
    <scope>NUCLEOTIDE SEQUENCE</scope>
</reference>
<name>A0A382UHM0_9ZZZZ</name>
<feature type="domain" description="Methyltransferase" evidence="4">
    <location>
        <begin position="44"/>
        <end position="108"/>
    </location>
</feature>
<feature type="non-terminal residue" evidence="5">
    <location>
        <position position="141"/>
    </location>
</feature>
<evidence type="ECO:0000259" key="4">
    <source>
        <dbReference type="Pfam" id="PF13649"/>
    </source>
</evidence>
<dbReference type="AlphaFoldDB" id="A0A382UHM0"/>
<dbReference type="PANTHER" id="PTHR43464">
    <property type="entry name" value="METHYLTRANSFERASE"/>
    <property type="match status" value="1"/>
</dbReference>
<organism evidence="5">
    <name type="scientific">marine metagenome</name>
    <dbReference type="NCBI Taxonomy" id="408172"/>
    <lineage>
        <taxon>unclassified sequences</taxon>
        <taxon>metagenomes</taxon>
        <taxon>ecological metagenomes</taxon>
    </lineage>
</organism>
<protein>
    <recommendedName>
        <fullName evidence="4">Methyltransferase domain-containing protein</fullName>
    </recommendedName>
</protein>
<dbReference type="GO" id="GO:0032259">
    <property type="term" value="P:methylation"/>
    <property type="evidence" value="ECO:0007669"/>
    <property type="project" value="UniProtKB-KW"/>
</dbReference>
<accession>A0A382UHM0</accession>
<proteinExistence type="predicted"/>
<evidence type="ECO:0000256" key="2">
    <source>
        <dbReference type="ARBA" id="ARBA00022679"/>
    </source>
</evidence>
<dbReference type="PANTHER" id="PTHR43464:SF19">
    <property type="entry name" value="UBIQUINONE BIOSYNTHESIS O-METHYLTRANSFERASE, MITOCHONDRIAL"/>
    <property type="match status" value="1"/>
</dbReference>
<evidence type="ECO:0000256" key="3">
    <source>
        <dbReference type="ARBA" id="ARBA00022691"/>
    </source>
</evidence>
<dbReference type="InterPro" id="IPR041698">
    <property type="entry name" value="Methyltransf_25"/>
</dbReference>
<keyword evidence="3" id="KW-0949">S-adenosyl-L-methionine</keyword>
<dbReference type="Pfam" id="PF13649">
    <property type="entry name" value="Methyltransf_25"/>
    <property type="match status" value="1"/>
</dbReference>
<evidence type="ECO:0000256" key="1">
    <source>
        <dbReference type="ARBA" id="ARBA00022603"/>
    </source>
</evidence>
<dbReference type="SUPFAM" id="SSF53335">
    <property type="entry name" value="S-adenosyl-L-methionine-dependent methyltransferases"/>
    <property type="match status" value="1"/>
</dbReference>
<keyword evidence="1" id="KW-0489">Methyltransferase</keyword>
<dbReference type="CDD" id="cd02440">
    <property type="entry name" value="AdoMet_MTases"/>
    <property type="match status" value="1"/>
</dbReference>
<dbReference type="GO" id="GO:0008168">
    <property type="term" value="F:methyltransferase activity"/>
    <property type="evidence" value="ECO:0007669"/>
    <property type="project" value="UniProtKB-KW"/>
</dbReference>
<dbReference type="EMBL" id="UINC01144339">
    <property type="protein sequence ID" value="SVD33783.1"/>
    <property type="molecule type" value="Genomic_DNA"/>
</dbReference>
<dbReference type="InterPro" id="IPR029063">
    <property type="entry name" value="SAM-dependent_MTases_sf"/>
</dbReference>
<keyword evidence="2" id="KW-0808">Transferase</keyword>